<evidence type="ECO:0000256" key="6">
    <source>
        <dbReference type="ARBA" id="ARBA00022692"/>
    </source>
</evidence>
<comment type="pathway">
    <text evidence="2 9">Cofactor biosynthesis; adenosylcobalamin biosynthesis.</text>
</comment>
<comment type="subcellular location">
    <subcellularLocation>
        <location evidence="1 9">Cell membrane</location>
        <topology evidence="1 9">Multi-pass membrane protein</topology>
    </subcellularLocation>
</comment>
<dbReference type="Proteomes" id="UP000032047">
    <property type="component" value="Unassembled WGS sequence"/>
</dbReference>
<dbReference type="PANTHER" id="PTHR34308:SF1">
    <property type="entry name" value="COBALAMIN BIOSYNTHESIS PROTEIN CBIB"/>
    <property type="match status" value="1"/>
</dbReference>
<evidence type="ECO:0000256" key="3">
    <source>
        <dbReference type="ARBA" id="ARBA00006263"/>
    </source>
</evidence>
<feature type="transmembrane region" description="Helical" evidence="9">
    <location>
        <begin position="285"/>
        <end position="306"/>
    </location>
</feature>
<evidence type="ECO:0000313" key="10">
    <source>
        <dbReference type="EMBL" id="KIP20824.1"/>
    </source>
</evidence>
<dbReference type="GO" id="GO:0048472">
    <property type="term" value="F:threonine-phosphate decarboxylase activity"/>
    <property type="evidence" value="ECO:0007669"/>
    <property type="project" value="InterPro"/>
</dbReference>
<gene>
    <name evidence="9" type="primary">cobD</name>
    <name evidence="10" type="ORF">JV16_01924</name>
</gene>
<evidence type="ECO:0000313" key="11">
    <source>
        <dbReference type="Proteomes" id="UP000032047"/>
    </source>
</evidence>
<comment type="similarity">
    <text evidence="3 9">Belongs to the CobD/CbiB family.</text>
</comment>
<evidence type="ECO:0000256" key="8">
    <source>
        <dbReference type="ARBA" id="ARBA00023136"/>
    </source>
</evidence>
<keyword evidence="11" id="KW-1185">Reference proteome</keyword>
<evidence type="ECO:0000256" key="7">
    <source>
        <dbReference type="ARBA" id="ARBA00022989"/>
    </source>
</evidence>
<comment type="caution">
    <text evidence="9">Lacks conserved residue(s) required for the propagation of feature annotation.</text>
</comment>
<evidence type="ECO:0000256" key="1">
    <source>
        <dbReference type="ARBA" id="ARBA00004651"/>
    </source>
</evidence>
<dbReference type="InterPro" id="IPR004485">
    <property type="entry name" value="Cobalamin_biosynth_CobD/CbiB"/>
</dbReference>
<keyword evidence="4 9" id="KW-1003">Cell membrane</keyword>
<evidence type="ECO:0000256" key="9">
    <source>
        <dbReference type="HAMAP-Rule" id="MF_00024"/>
    </source>
</evidence>
<evidence type="ECO:0000256" key="5">
    <source>
        <dbReference type="ARBA" id="ARBA00022573"/>
    </source>
</evidence>
<feature type="transmembrane region" description="Helical" evidence="9">
    <location>
        <begin position="156"/>
        <end position="173"/>
    </location>
</feature>
<feature type="transmembrane region" description="Helical" evidence="9">
    <location>
        <begin position="77"/>
        <end position="102"/>
    </location>
</feature>
<name>A0A0D0HKW5_9BACL</name>
<sequence>MTHIWAVWLALLLDRIFADPRRFHPVCWIGQMIAFMDRHLNKGRWRKGKGIFTLFVVCTVTLIISYGLIVSAYRLSFIFGIFIEAMIIFTSIAPTSLANAAYDVLDPLERGDIDEARKKVGMIVGRDTKTLQQEGIVRACVETVAENTSDGVTAPLFYAFIGGGALAMLYRAVNTCDSMLGYKNERYAQFGWASARFDDVLNYIPARLTAFVMLFVHRANKRAWKLLFRDARNHPSPNSGWCEAAMAALLHVQLGGVNTYYSVVSVRPTIGDASVPLAARHIKRAVAIMIRTTVAFTIGGSLLALACTWG</sequence>
<dbReference type="EMBL" id="JXTG01000010">
    <property type="protein sequence ID" value="KIP20824.1"/>
    <property type="molecule type" value="Genomic_DNA"/>
</dbReference>
<dbReference type="HAMAP" id="MF_00024">
    <property type="entry name" value="CobD_CbiB"/>
    <property type="match status" value="1"/>
</dbReference>
<reference evidence="10 11" key="1">
    <citation type="submission" date="2015-01" db="EMBL/GenBank/DDBJ databases">
        <title>Genome sequence of Anoxybacillus ayderensis strain AB04.</title>
        <authorList>
            <person name="Belduz A.O."/>
            <person name="Canakci S."/>
            <person name="Chan K.-G."/>
            <person name="Kahar U.M."/>
            <person name="Yaakob A.S."/>
            <person name="Chan C.S."/>
            <person name="Goh K.M."/>
        </authorList>
    </citation>
    <scope>NUCLEOTIDE SEQUENCE [LARGE SCALE GENOMIC DNA]</scope>
    <source>
        <strain evidence="10 11">AB04</strain>
    </source>
</reference>
<comment type="function">
    <text evidence="9">Converts cobyric acid to cobinamide by the addition of aminopropanol on the F carboxylic group.</text>
</comment>
<proteinExistence type="inferred from homology"/>
<dbReference type="GO" id="GO:0009236">
    <property type="term" value="P:cobalamin biosynthetic process"/>
    <property type="evidence" value="ECO:0007669"/>
    <property type="project" value="UniProtKB-UniRule"/>
</dbReference>
<dbReference type="PATRIC" id="fig|265546.4.peg.1926"/>
<keyword evidence="5 9" id="KW-0169">Cobalamin biosynthesis</keyword>
<comment type="caution">
    <text evidence="10">The sequence shown here is derived from an EMBL/GenBank/DDBJ whole genome shotgun (WGS) entry which is preliminary data.</text>
</comment>
<dbReference type="Pfam" id="PF03186">
    <property type="entry name" value="CobD_Cbib"/>
    <property type="match status" value="1"/>
</dbReference>
<organism evidence="10 11">
    <name type="scientific">Anoxybacillus ayderensis</name>
    <dbReference type="NCBI Taxonomy" id="265546"/>
    <lineage>
        <taxon>Bacteria</taxon>
        <taxon>Bacillati</taxon>
        <taxon>Bacillota</taxon>
        <taxon>Bacilli</taxon>
        <taxon>Bacillales</taxon>
        <taxon>Anoxybacillaceae</taxon>
        <taxon>Anoxybacillus</taxon>
    </lineage>
</organism>
<evidence type="ECO:0000256" key="4">
    <source>
        <dbReference type="ARBA" id="ARBA00022475"/>
    </source>
</evidence>
<dbReference type="PANTHER" id="PTHR34308">
    <property type="entry name" value="COBALAMIN BIOSYNTHESIS PROTEIN CBIB"/>
    <property type="match status" value="1"/>
</dbReference>
<dbReference type="GO" id="GO:0005886">
    <property type="term" value="C:plasma membrane"/>
    <property type="evidence" value="ECO:0007669"/>
    <property type="project" value="UniProtKB-SubCell"/>
</dbReference>
<keyword evidence="7 9" id="KW-1133">Transmembrane helix</keyword>
<dbReference type="GO" id="GO:0015420">
    <property type="term" value="F:ABC-type vitamin B12 transporter activity"/>
    <property type="evidence" value="ECO:0007669"/>
    <property type="project" value="UniProtKB-UniRule"/>
</dbReference>
<dbReference type="UniPathway" id="UPA00148"/>
<dbReference type="NCBIfam" id="TIGR00380">
    <property type="entry name" value="cobal_cbiB"/>
    <property type="match status" value="1"/>
</dbReference>
<keyword evidence="8 9" id="KW-0472">Membrane</keyword>
<dbReference type="RefSeq" id="WP_042535511.1">
    <property type="nucleotide sequence ID" value="NZ_JXTG01000010.1"/>
</dbReference>
<evidence type="ECO:0000256" key="2">
    <source>
        <dbReference type="ARBA" id="ARBA00004953"/>
    </source>
</evidence>
<dbReference type="AlphaFoldDB" id="A0A0D0HKW5"/>
<protein>
    <recommendedName>
        <fullName evidence="9">Cobalamin biosynthesis protein CobD</fullName>
    </recommendedName>
</protein>
<feature type="transmembrane region" description="Helical" evidence="9">
    <location>
        <begin position="50"/>
        <end position="70"/>
    </location>
</feature>
<keyword evidence="6 9" id="KW-0812">Transmembrane</keyword>
<accession>A0A0D0HKW5</accession>